<protein>
    <submittedName>
        <fullName evidence="2">Uncharacterized protein</fullName>
    </submittedName>
</protein>
<organism evidence="2 3">
    <name type="scientific">Phytophthora pseudosyringae</name>
    <dbReference type="NCBI Taxonomy" id="221518"/>
    <lineage>
        <taxon>Eukaryota</taxon>
        <taxon>Sar</taxon>
        <taxon>Stramenopiles</taxon>
        <taxon>Oomycota</taxon>
        <taxon>Peronosporomycetes</taxon>
        <taxon>Peronosporales</taxon>
        <taxon>Peronosporaceae</taxon>
        <taxon>Phytophthora</taxon>
    </lineage>
</organism>
<dbReference type="OrthoDB" id="99098at2759"/>
<dbReference type="AlphaFoldDB" id="A0A8T1WIP9"/>
<dbReference type="EMBL" id="JAGDFM010000017">
    <property type="protein sequence ID" value="KAG7391823.1"/>
    <property type="molecule type" value="Genomic_DNA"/>
</dbReference>
<accession>A0A8T1WIP9</accession>
<evidence type="ECO:0000256" key="1">
    <source>
        <dbReference type="SAM" id="MobiDB-lite"/>
    </source>
</evidence>
<evidence type="ECO:0000313" key="3">
    <source>
        <dbReference type="Proteomes" id="UP000694044"/>
    </source>
</evidence>
<comment type="caution">
    <text evidence="2">The sequence shown here is derived from an EMBL/GenBank/DDBJ whole genome shotgun (WGS) entry which is preliminary data.</text>
</comment>
<feature type="compositionally biased region" description="Polar residues" evidence="1">
    <location>
        <begin position="34"/>
        <end position="44"/>
    </location>
</feature>
<sequence length="137" mass="14786">MLPASCALLQLLHIKYCRWRLQAQNKRRPPRLRPSSTGASNTLPSAGGGGWMKQPQAWGLTSTSQSSNTGGAIKRLLDAVPHARITKAHLIEAAHQGDDAGETEWALTSGVDLSGRPTYLMRALSWTTCASTAELYS</sequence>
<evidence type="ECO:0000313" key="2">
    <source>
        <dbReference type="EMBL" id="KAG7391823.1"/>
    </source>
</evidence>
<feature type="region of interest" description="Disordered" evidence="1">
    <location>
        <begin position="25"/>
        <end position="67"/>
    </location>
</feature>
<reference evidence="2" key="1">
    <citation type="submission" date="2021-02" db="EMBL/GenBank/DDBJ databases">
        <authorList>
            <person name="Palmer J.M."/>
        </authorList>
    </citation>
    <scope>NUCLEOTIDE SEQUENCE</scope>
    <source>
        <strain evidence="2">SCRP734</strain>
    </source>
</reference>
<gene>
    <name evidence="2" type="ORF">PHYPSEUDO_003443</name>
</gene>
<dbReference type="Proteomes" id="UP000694044">
    <property type="component" value="Unassembled WGS sequence"/>
</dbReference>
<proteinExistence type="predicted"/>
<name>A0A8T1WIP9_9STRA</name>
<keyword evidence="3" id="KW-1185">Reference proteome</keyword>